<dbReference type="RefSeq" id="WP_146505915.1">
    <property type="nucleotide sequence ID" value="NZ_SJPG01000001.1"/>
</dbReference>
<protein>
    <submittedName>
        <fullName evidence="2">Stress responsive A/B Barrel Domain protein</fullName>
    </submittedName>
</protein>
<dbReference type="OrthoDB" id="8114960at2"/>
<dbReference type="Pfam" id="PF07876">
    <property type="entry name" value="Dabb"/>
    <property type="match status" value="1"/>
</dbReference>
<comment type="caution">
    <text evidence="2">The sequence shown here is derived from an EMBL/GenBank/DDBJ whole genome shotgun (WGS) entry which is preliminary data.</text>
</comment>
<dbReference type="EMBL" id="SJPG01000001">
    <property type="protein sequence ID" value="TWT64180.1"/>
    <property type="molecule type" value="Genomic_DNA"/>
</dbReference>
<evidence type="ECO:0000259" key="1">
    <source>
        <dbReference type="PROSITE" id="PS51502"/>
    </source>
</evidence>
<reference evidence="2 3" key="1">
    <citation type="submission" date="2019-02" db="EMBL/GenBank/DDBJ databases">
        <title>Deep-cultivation of Planctomycetes and their phenomic and genomic characterization uncovers novel biology.</title>
        <authorList>
            <person name="Wiegand S."/>
            <person name="Jogler M."/>
            <person name="Boedeker C."/>
            <person name="Pinto D."/>
            <person name="Vollmers J."/>
            <person name="Rivas-Marin E."/>
            <person name="Kohn T."/>
            <person name="Peeters S.H."/>
            <person name="Heuer A."/>
            <person name="Rast P."/>
            <person name="Oberbeckmann S."/>
            <person name="Bunk B."/>
            <person name="Jeske O."/>
            <person name="Meyerdierks A."/>
            <person name="Storesund J.E."/>
            <person name="Kallscheuer N."/>
            <person name="Luecker S."/>
            <person name="Lage O.M."/>
            <person name="Pohl T."/>
            <person name="Merkel B.J."/>
            <person name="Hornburger P."/>
            <person name="Mueller R.-W."/>
            <person name="Bruemmer F."/>
            <person name="Labrenz M."/>
            <person name="Spormann A.M."/>
            <person name="Op Den Camp H."/>
            <person name="Overmann J."/>
            <person name="Amann R."/>
            <person name="Jetten M.S.M."/>
            <person name="Mascher T."/>
            <person name="Medema M.H."/>
            <person name="Devos D.P."/>
            <person name="Kaster A.-K."/>
            <person name="Ovreas L."/>
            <person name="Rohde M."/>
            <person name="Galperin M.Y."/>
            <person name="Jogler C."/>
        </authorList>
    </citation>
    <scope>NUCLEOTIDE SEQUENCE [LARGE SCALE GENOMIC DNA]</scope>
    <source>
        <strain evidence="2 3">Pan54</strain>
    </source>
</reference>
<dbReference type="InterPro" id="IPR011008">
    <property type="entry name" value="Dimeric_a/b-barrel"/>
</dbReference>
<feature type="domain" description="Stress-response A/B barrel" evidence="1">
    <location>
        <begin position="2"/>
        <end position="98"/>
    </location>
</feature>
<evidence type="ECO:0000313" key="2">
    <source>
        <dbReference type="EMBL" id="TWT64180.1"/>
    </source>
</evidence>
<dbReference type="InterPro" id="IPR013097">
    <property type="entry name" value="Dabb"/>
</dbReference>
<dbReference type="Proteomes" id="UP000316095">
    <property type="component" value="Unassembled WGS sequence"/>
</dbReference>
<keyword evidence="3" id="KW-1185">Reference proteome</keyword>
<dbReference type="AlphaFoldDB" id="A0A5C5XMK2"/>
<proteinExistence type="predicted"/>
<gene>
    <name evidence="2" type="ORF">Pan54_49410</name>
</gene>
<dbReference type="SUPFAM" id="SSF54909">
    <property type="entry name" value="Dimeric alpha+beta barrel"/>
    <property type="match status" value="1"/>
</dbReference>
<dbReference type="Gene3D" id="3.30.70.100">
    <property type="match status" value="1"/>
</dbReference>
<evidence type="ECO:0000313" key="3">
    <source>
        <dbReference type="Proteomes" id="UP000316095"/>
    </source>
</evidence>
<accession>A0A5C5XMK2</accession>
<name>A0A5C5XMK2_9PLAN</name>
<organism evidence="2 3">
    <name type="scientific">Rubinisphaera italica</name>
    <dbReference type="NCBI Taxonomy" id="2527969"/>
    <lineage>
        <taxon>Bacteria</taxon>
        <taxon>Pseudomonadati</taxon>
        <taxon>Planctomycetota</taxon>
        <taxon>Planctomycetia</taxon>
        <taxon>Planctomycetales</taxon>
        <taxon>Planctomycetaceae</taxon>
        <taxon>Rubinisphaera</taxon>
    </lineage>
</organism>
<dbReference type="SMART" id="SM00886">
    <property type="entry name" value="Dabb"/>
    <property type="match status" value="1"/>
</dbReference>
<sequence>MLAHIVYFSLNDNSEAAKTQLVDACHKYLKNHAGVEFFAAGTLGEEFSREVNDKGYDVSLHVYFTDKETHDAYQTVEDHLTFIKENKENWKQVRVFDSWVES</sequence>
<dbReference type="PROSITE" id="PS51502">
    <property type="entry name" value="S_R_A_B_BARREL"/>
    <property type="match status" value="1"/>
</dbReference>